<dbReference type="EMBL" id="CP133620">
    <property type="protein sequence ID" value="WMV46264.1"/>
    <property type="molecule type" value="Genomic_DNA"/>
</dbReference>
<evidence type="ECO:0000313" key="2">
    <source>
        <dbReference type="EMBL" id="WMV46264.1"/>
    </source>
</evidence>
<organism evidence="2 3">
    <name type="scientific">Solanum verrucosum</name>
    <dbReference type="NCBI Taxonomy" id="315347"/>
    <lineage>
        <taxon>Eukaryota</taxon>
        <taxon>Viridiplantae</taxon>
        <taxon>Streptophyta</taxon>
        <taxon>Embryophyta</taxon>
        <taxon>Tracheophyta</taxon>
        <taxon>Spermatophyta</taxon>
        <taxon>Magnoliopsida</taxon>
        <taxon>eudicotyledons</taxon>
        <taxon>Gunneridae</taxon>
        <taxon>Pentapetalae</taxon>
        <taxon>asterids</taxon>
        <taxon>lamiids</taxon>
        <taxon>Solanales</taxon>
        <taxon>Solanaceae</taxon>
        <taxon>Solanoideae</taxon>
        <taxon>Solaneae</taxon>
        <taxon>Solanum</taxon>
    </lineage>
</organism>
<evidence type="ECO:0000259" key="1">
    <source>
        <dbReference type="Pfam" id="PF24626"/>
    </source>
</evidence>
<keyword evidence="3" id="KW-1185">Reference proteome</keyword>
<dbReference type="PANTHER" id="PTHR46148">
    <property type="entry name" value="CHROMO DOMAIN-CONTAINING PROTEIN"/>
    <property type="match status" value="1"/>
</dbReference>
<proteinExistence type="predicted"/>
<dbReference type="InterPro" id="IPR056924">
    <property type="entry name" value="SH3_Tf2-1"/>
</dbReference>
<protein>
    <recommendedName>
        <fullName evidence="1">Tf2-1-like SH3-like domain-containing protein</fullName>
    </recommendedName>
</protein>
<dbReference type="Pfam" id="PF24626">
    <property type="entry name" value="SH3_Tf2-1"/>
    <property type="match status" value="1"/>
</dbReference>
<gene>
    <name evidence="2" type="ORF">MTR67_039649</name>
</gene>
<dbReference type="AlphaFoldDB" id="A0AAF0ZRD9"/>
<feature type="domain" description="Tf2-1-like SH3-like" evidence="1">
    <location>
        <begin position="38"/>
        <end position="101"/>
    </location>
</feature>
<sequence length="311" mass="35206">MKLWRRFDLLENVENESKSTKKSYANVRRRDLEFDVPDWVYLKISPMKGVMRFSKKGKLSPRYVDPYQILRHVGKVAYKQDLSNEFALVHPVFHVSMLKKIVGDPTFIVPLEGLGVKENFSYEEAQVEIFDRQVKKLRNKEVASVKVFWRNQLVEGATWEAEADMIIPFEDECSQEGDIVTPRNLVGYARDKVRGHKPKTETGNPLRTPRRVVKGTTRRVAATTSTTTIKNKVIIAAKDVLAVTTKVEVVVVVAAMVDKKEVATVVVKGEEEEEVVVMEEVVVEDQVMMVEEVSMTEGDGMAETKGFLGVG</sequence>
<accession>A0AAF0ZRD9</accession>
<name>A0AAF0ZRD9_SOLVR</name>
<dbReference type="Proteomes" id="UP001234989">
    <property type="component" value="Chromosome 9"/>
</dbReference>
<evidence type="ECO:0000313" key="3">
    <source>
        <dbReference type="Proteomes" id="UP001234989"/>
    </source>
</evidence>
<reference evidence="2" key="1">
    <citation type="submission" date="2023-08" db="EMBL/GenBank/DDBJ databases">
        <title>A de novo genome assembly of Solanum verrucosum Schlechtendal, a Mexican diploid species geographically isolated from the other diploid A-genome species in potato relatives.</title>
        <authorList>
            <person name="Hosaka K."/>
        </authorList>
    </citation>
    <scope>NUCLEOTIDE SEQUENCE</scope>
    <source>
        <tissue evidence="2">Young leaves</tissue>
    </source>
</reference>
<dbReference type="PANTHER" id="PTHR46148:SF56">
    <property type="entry name" value="RETROTRANSPOSON PROTEIN"/>
    <property type="match status" value="1"/>
</dbReference>